<gene>
    <name evidence="1" type="ORF">OXU80_25410</name>
</gene>
<accession>A0ACD4NMF8</accession>
<sequence length="157" mass="16840">MDRIDLEIAEALEADARLSFADLAAGLNMSKTPCWKRVKALEEAGVLTGYHAALSPAALGLGVEAFVQIILKPEEAPAFEAAVMRHPFVRRCHATTGDGDYLVHLVAKDIAGLDRTLREELARMPGVQRTRTFVATREIKASHKLAAAARAAGLPAA</sequence>
<dbReference type="Proteomes" id="UP001163223">
    <property type="component" value="Chromosome"/>
</dbReference>
<name>A0ACD4NMF8_9HYPH</name>
<evidence type="ECO:0000313" key="2">
    <source>
        <dbReference type="Proteomes" id="UP001163223"/>
    </source>
</evidence>
<proteinExistence type="predicted"/>
<protein>
    <submittedName>
        <fullName evidence="1">Lrp/AsnC family transcriptional regulator</fullName>
    </submittedName>
</protein>
<evidence type="ECO:0000313" key="1">
    <source>
        <dbReference type="EMBL" id="WAJ28120.1"/>
    </source>
</evidence>
<organism evidence="1 2">
    <name type="scientific">Antarcticirhabdus aurantiaca</name>
    <dbReference type="NCBI Taxonomy" id="2606717"/>
    <lineage>
        <taxon>Bacteria</taxon>
        <taxon>Pseudomonadati</taxon>
        <taxon>Pseudomonadota</taxon>
        <taxon>Alphaproteobacteria</taxon>
        <taxon>Hyphomicrobiales</taxon>
        <taxon>Aurantimonadaceae</taxon>
        <taxon>Antarcticirhabdus</taxon>
    </lineage>
</organism>
<dbReference type="EMBL" id="CP113520">
    <property type="protein sequence ID" value="WAJ28120.1"/>
    <property type="molecule type" value="Genomic_DNA"/>
</dbReference>
<keyword evidence="2" id="KW-1185">Reference proteome</keyword>
<reference evidence="1" key="1">
    <citation type="submission" date="2022-11" db="EMBL/GenBank/DDBJ databases">
        <title>beta-Carotene-producing bacterium, Jeongeuplla avenae sp. nov., alleviates the salt stress of Arabidopsis seedlings.</title>
        <authorList>
            <person name="Jiang L."/>
            <person name="Lee J."/>
        </authorList>
    </citation>
    <scope>NUCLEOTIDE SEQUENCE</scope>
    <source>
        <strain evidence="1">DY_R2A_6</strain>
    </source>
</reference>